<feature type="non-terminal residue" evidence="1">
    <location>
        <position position="68"/>
    </location>
</feature>
<keyword evidence="2" id="KW-1185">Reference proteome</keyword>
<evidence type="ECO:0000313" key="2">
    <source>
        <dbReference type="Proteomes" id="UP000054843"/>
    </source>
</evidence>
<dbReference type="AlphaFoldDB" id="A0A0V1MKM5"/>
<reference evidence="1 2" key="1">
    <citation type="submission" date="2015-01" db="EMBL/GenBank/DDBJ databases">
        <title>Evolution of Trichinella species and genotypes.</title>
        <authorList>
            <person name="Korhonen P.K."/>
            <person name="Edoardo P."/>
            <person name="Giuseppe L.R."/>
            <person name="Gasser R.B."/>
        </authorList>
    </citation>
    <scope>NUCLEOTIDE SEQUENCE [LARGE SCALE GENOMIC DNA]</scope>
    <source>
        <strain evidence="1">ISS1980</strain>
    </source>
</reference>
<evidence type="ECO:0000313" key="1">
    <source>
        <dbReference type="EMBL" id="KRZ72433.1"/>
    </source>
</evidence>
<dbReference type="EMBL" id="JYDO01000079">
    <property type="protein sequence ID" value="KRZ72433.1"/>
    <property type="molecule type" value="Genomic_DNA"/>
</dbReference>
<comment type="caution">
    <text evidence="1">The sequence shown here is derived from an EMBL/GenBank/DDBJ whole genome shotgun (WGS) entry which is preliminary data.</text>
</comment>
<dbReference type="Proteomes" id="UP000054843">
    <property type="component" value="Unassembled WGS sequence"/>
</dbReference>
<protein>
    <submittedName>
        <fullName evidence="1">Uncharacterized protein</fullName>
    </submittedName>
</protein>
<organism evidence="1 2">
    <name type="scientific">Trichinella papuae</name>
    <dbReference type="NCBI Taxonomy" id="268474"/>
    <lineage>
        <taxon>Eukaryota</taxon>
        <taxon>Metazoa</taxon>
        <taxon>Ecdysozoa</taxon>
        <taxon>Nematoda</taxon>
        <taxon>Enoplea</taxon>
        <taxon>Dorylaimia</taxon>
        <taxon>Trichinellida</taxon>
        <taxon>Trichinellidae</taxon>
        <taxon>Trichinella</taxon>
    </lineage>
</organism>
<proteinExistence type="predicted"/>
<gene>
    <name evidence="1" type="ORF">T10_1041</name>
</gene>
<sequence>MAPGFDVMERPMFSASIFLRTTSVAFGVSEFTVTATVSAMQCVGAWGDFSQKMKIKRTTTSTGLAQMI</sequence>
<accession>A0A0V1MKM5</accession>
<name>A0A0V1MKM5_9BILA</name>